<comment type="caution">
    <text evidence="1">The sequence shown here is derived from an EMBL/GenBank/DDBJ whole genome shotgun (WGS) entry which is preliminary data.</text>
</comment>
<evidence type="ECO:0000313" key="2">
    <source>
        <dbReference type="Proteomes" id="UP000235005"/>
    </source>
</evidence>
<dbReference type="AlphaFoldDB" id="A0A2N5X838"/>
<organism evidence="1 2">
    <name type="scientific">Pseudohalioglobus lutimaris</name>
    <dbReference type="NCBI Taxonomy" id="1737061"/>
    <lineage>
        <taxon>Bacteria</taxon>
        <taxon>Pseudomonadati</taxon>
        <taxon>Pseudomonadota</taxon>
        <taxon>Gammaproteobacteria</taxon>
        <taxon>Cellvibrionales</taxon>
        <taxon>Halieaceae</taxon>
        <taxon>Pseudohalioglobus</taxon>
    </lineage>
</organism>
<reference evidence="1 2" key="1">
    <citation type="submission" date="2018-01" db="EMBL/GenBank/DDBJ databases">
        <title>The draft genome sequence of Halioglobus lutimaris HF004.</title>
        <authorList>
            <person name="Du Z.-J."/>
            <person name="Shi M.-J."/>
        </authorList>
    </citation>
    <scope>NUCLEOTIDE SEQUENCE [LARGE SCALE GENOMIC DNA]</scope>
    <source>
        <strain evidence="1 2">HF004</strain>
    </source>
</reference>
<protein>
    <submittedName>
        <fullName evidence="1">Uncharacterized protein</fullName>
    </submittedName>
</protein>
<dbReference type="Proteomes" id="UP000235005">
    <property type="component" value="Unassembled WGS sequence"/>
</dbReference>
<dbReference type="RefSeq" id="WP_101516965.1">
    <property type="nucleotide sequence ID" value="NZ_PKUS01000001.1"/>
</dbReference>
<sequence length="400" mass="44438">MSVNLIVANDDSFFHEARSIKENNTEEAIMFKPEFKLTLLSAAISTFIPLNLADAATGCENSARLMMRSCVAEVREELTATLAACQSESNNAIRKACRSAAQEEVAEARDTCQEQRAARRDACDELNEDRYDDPLVDGSIKFVDPDDIGDTWPNNPYVILQAGHTHVLAAEDEIVVVYATEEIREIQGVPCRVVADVVVEEEYDDEEGEWDYTPIEVTDDWFAQDENSNVYYCGEVAQNFEDGVLRDLDGSFESGLDRAKGGLLTLAMPSPGDIHRQEYFLGEAEDIVQYLDLSASPSEEEGGENEAYPCQGNCLKTFDFAPLEPESTEYKYYLPGTGFVLAVSLEDGEVDEEGRESLVCAGPSLEVLFDDACGIEDPEELMEDLCEFHNEFCEDDEDGQ</sequence>
<accession>A0A2N5X838</accession>
<name>A0A2N5X838_9GAMM</name>
<proteinExistence type="predicted"/>
<dbReference type="OrthoDB" id="9151379at2"/>
<dbReference type="EMBL" id="PKUS01000001">
    <property type="protein sequence ID" value="PLW70653.1"/>
    <property type="molecule type" value="Genomic_DNA"/>
</dbReference>
<keyword evidence="2" id="KW-1185">Reference proteome</keyword>
<gene>
    <name evidence="1" type="ORF">C0039_00530</name>
</gene>
<evidence type="ECO:0000313" key="1">
    <source>
        <dbReference type="EMBL" id="PLW70653.1"/>
    </source>
</evidence>